<dbReference type="PANTHER" id="PTHR43308:SF1">
    <property type="entry name" value="OUTER MEMBRANE PROTEIN ALPHA"/>
    <property type="match status" value="1"/>
</dbReference>
<dbReference type="GO" id="GO:0015288">
    <property type="term" value="F:porin activity"/>
    <property type="evidence" value="ECO:0007669"/>
    <property type="project" value="InterPro"/>
</dbReference>
<name>A0A8J6XJ67_9CYAN</name>
<dbReference type="InterPro" id="IPR051465">
    <property type="entry name" value="Cell_Envelope_Struct_Comp"/>
</dbReference>
<gene>
    <name evidence="5" type="ORF">ICL16_26325</name>
</gene>
<evidence type="ECO:0000313" key="6">
    <source>
        <dbReference type="Proteomes" id="UP000629098"/>
    </source>
</evidence>
<feature type="transmembrane region" description="Helical" evidence="3">
    <location>
        <begin position="15"/>
        <end position="36"/>
    </location>
</feature>
<accession>A0A8J6XJ67</accession>
<evidence type="ECO:0000259" key="4">
    <source>
        <dbReference type="PROSITE" id="PS51272"/>
    </source>
</evidence>
<dbReference type="PROSITE" id="PS51272">
    <property type="entry name" value="SLH"/>
    <property type="match status" value="1"/>
</dbReference>
<keyword evidence="3" id="KW-1133">Transmembrane helix</keyword>
<feature type="domain" description="SLH" evidence="4">
    <location>
        <begin position="72"/>
        <end position="136"/>
    </location>
</feature>
<dbReference type="GO" id="GO:0016020">
    <property type="term" value="C:membrane"/>
    <property type="evidence" value="ECO:0007669"/>
    <property type="project" value="InterPro"/>
</dbReference>
<dbReference type="Pfam" id="PF00395">
    <property type="entry name" value="SLH"/>
    <property type="match status" value="1"/>
</dbReference>
<keyword evidence="6" id="KW-1185">Reference proteome</keyword>
<dbReference type="InterPro" id="IPR047684">
    <property type="entry name" value="Por_som-like"/>
</dbReference>
<dbReference type="Pfam" id="PF04966">
    <property type="entry name" value="OprB"/>
    <property type="match status" value="1"/>
</dbReference>
<sequence length="578" mass="62446">MQKKNLFLKNATDGIYLKFLAYTIASGVSLISLLLLGTSSTRAEFTTSNNATEFVSQAQIEESTPGMDQVTNVNQLSDVQPTDWAFQALQSLVERYGCIAGYPNSTFRGNRALTRYEFAAGVNACLDRINELIATATADLVRKEDLVTLQQLQEGFAGELVTLRGRVDTLEANTAELQANQFSTTTKLQGQAIISVNAGGFDGDRIIVPGQPPTANQITSQPNATVFFRAGIDLNTSFTGTDLLKLRIDTGTGIFGDNGQPNGGLDNAAGLLEPNFGSVIDYSVKPPTFGNLGISRLFYSFEFAKDFRVTIGPNFYPTDFVDRNSYAYLSFLDFSTLAFVNNFILFPINGQSAGAAIDWKPGQGPFSVRALYAVTDAANPGRQGVGVIQGLSSFTSVLYPQEYALAGGAPNVPPNITTGDRGLFGSTYQTTAEVEYAPSRAFAIRLQYSGGELFSNRFDVFGANLELTLAQKFGIFGRYGYGSYNDTAFGDINPNYWMAGVGVRDLFTRGSLAGVAVGQPFIASEVGNATQTNFEAFYNFPFSRNIQVTPTIQVIRHAGNEESNGTIVTGTLRTVFSF</sequence>
<dbReference type="Gene3D" id="2.40.160.180">
    <property type="entry name" value="Carbohydrate-selective porin OprB"/>
    <property type="match status" value="1"/>
</dbReference>
<protein>
    <submittedName>
        <fullName evidence="5">Carbohydrate porin</fullName>
    </submittedName>
</protein>
<evidence type="ECO:0000256" key="1">
    <source>
        <dbReference type="ARBA" id="ARBA00008769"/>
    </source>
</evidence>
<comment type="similarity">
    <text evidence="1 2">Belongs to the OprB family.</text>
</comment>
<organism evidence="5 6">
    <name type="scientific">Iningainema tapete BLCC-T55</name>
    <dbReference type="NCBI Taxonomy" id="2748662"/>
    <lineage>
        <taxon>Bacteria</taxon>
        <taxon>Bacillati</taxon>
        <taxon>Cyanobacteriota</taxon>
        <taxon>Cyanophyceae</taxon>
        <taxon>Nostocales</taxon>
        <taxon>Scytonemataceae</taxon>
        <taxon>Iningainema tapete</taxon>
    </lineage>
</organism>
<evidence type="ECO:0000256" key="3">
    <source>
        <dbReference type="SAM" id="Phobius"/>
    </source>
</evidence>
<dbReference type="InterPro" id="IPR001119">
    <property type="entry name" value="SLH_dom"/>
</dbReference>
<proteinExistence type="inferred from homology"/>
<keyword evidence="3" id="KW-0812">Transmembrane</keyword>
<dbReference type="GO" id="GO:0008643">
    <property type="term" value="P:carbohydrate transport"/>
    <property type="evidence" value="ECO:0007669"/>
    <property type="project" value="InterPro"/>
</dbReference>
<evidence type="ECO:0000313" key="5">
    <source>
        <dbReference type="EMBL" id="MBD2775478.1"/>
    </source>
</evidence>
<dbReference type="AlphaFoldDB" id="A0A8J6XJ67"/>
<dbReference type="Proteomes" id="UP000629098">
    <property type="component" value="Unassembled WGS sequence"/>
</dbReference>
<dbReference type="PANTHER" id="PTHR43308">
    <property type="entry name" value="OUTER MEMBRANE PROTEIN ALPHA-RELATED"/>
    <property type="match status" value="1"/>
</dbReference>
<dbReference type="InterPro" id="IPR007049">
    <property type="entry name" value="Carb-sel_porin_OprB"/>
</dbReference>
<evidence type="ECO:0000256" key="2">
    <source>
        <dbReference type="RuleBase" id="RU363072"/>
    </source>
</evidence>
<dbReference type="NCBIfam" id="NF033921">
    <property type="entry name" value="por_somb"/>
    <property type="match status" value="1"/>
</dbReference>
<dbReference type="InterPro" id="IPR038673">
    <property type="entry name" value="OprB_sf"/>
</dbReference>
<dbReference type="EMBL" id="JACXAE010000082">
    <property type="protein sequence ID" value="MBD2775478.1"/>
    <property type="molecule type" value="Genomic_DNA"/>
</dbReference>
<keyword evidence="3" id="KW-0472">Membrane</keyword>
<comment type="caution">
    <text evidence="5">The sequence shown here is derived from an EMBL/GenBank/DDBJ whole genome shotgun (WGS) entry which is preliminary data.</text>
</comment>
<reference evidence="5" key="1">
    <citation type="submission" date="2020-09" db="EMBL/GenBank/DDBJ databases">
        <title>Iningainema tapete sp. nov. (Scytonemataceae, Cyanobacteria) from greenhouses in central Florida (USA) produces two types of nodularin with biosynthetic potential for microcystin-LR and anabaenopeptins.</title>
        <authorList>
            <person name="Berthold D.E."/>
            <person name="Lefler F.W."/>
            <person name="Huang I.-S."/>
            <person name="Abdulla H."/>
            <person name="Zimba P.V."/>
            <person name="Laughinghouse H.D. IV."/>
        </authorList>
    </citation>
    <scope>NUCLEOTIDE SEQUENCE</scope>
    <source>
        <strain evidence="5">BLCCT55</strain>
    </source>
</reference>